<gene>
    <name evidence="1" type="ORF">PoB_002795700</name>
</gene>
<dbReference type="AlphaFoldDB" id="A0AAV4A3L5"/>
<reference evidence="1 2" key="1">
    <citation type="journal article" date="2021" name="Elife">
        <title>Chloroplast acquisition without the gene transfer in kleptoplastic sea slugs, Plakobranchus ocellatus.</title>
        <authorList>
            <person name="Maeda T."/>
            <person name="Takahashi S."/>
            <person name="Yoshida T."/>
            <person name="Shimamura S."/>
            <person name="Takaki Y."/>
            <person name="Nagai Y."/>
            <person name="Toyoda A."/>
            <person name="Suzuki Y."/>
            <person name="Arimoto A."/>
            <person name="Ishii H."/>
            <person name="Satoh N."/>
            <person name="Nishiyama T."/>
            <person name="Hasebe M."/>
            <person name="Maruyama T."/>
            <person name="Minagawa J."/>
            <person name="Obokata J."/>
            <person name="Shigenobu S."/>
        </authorList>
    </citation>
    <scope>NUCLEOTIDE SEQUENCE [LARGE SCALE GENOMIC DNA]</scope>
</reference>
<name>A0AAV4A3L5_9GAST</name>
<dbReference type="Proteomes" id="UP000735302">
    <property type="component" value="Unassembled WGS sequence"/>
</dbReference>
<comment type="caution">
    <text evidence="1">The sequence shown here is derived from an EMBL/GenBank/DDBJ whole genome shotgun (WGS) entry which is preliminary data.</text>
</comment>
<sequence length="105" mass="11523">MRAQFIGAVRSAIDPVLIKPDEVLGVSISLRPPTEKALGGQESLRTHLLNLVSINFDGITTMEISHTSLSKWLKSKHLKDALMQCCFIAASCYVLLTVEVKVITN</sequence>
<proteinExistence type="predicted"/>
<organism evidence="1 2">
    <name type="scientific">Plakobranchus ocellatus</name>
    <dbReference type="NCBI Taxonomy" id="259542"/>
    <lineage>
        <taxon>Eukaryota</taxon>
        <taxon>Metazoa</taxon>
        <taxon>Spiralia</taxon>
        <taxon>Lophotrochozoa</taxon>
        <taxon>Mollusca</taxon>
        <taxon>Gastropoda</taxon>
        <taxon>Heterobranchia</taxon>
        <taxon>Euthyneura</taxon>
        <taxon>Panpulmonata</taxon>
        <taxon>Sacoglossa</taxon>
        <taxon>Placobranchoidea</taxon>
        <taxon>Plakobranchidae</taxon>
        <taxon>Plakobranchus</taxon>
    </lineage>
</organism>
<evidence type="ECO:0000313" key="1">
    <source>
        <dbReference type="EMBL" id="GFO01452.1"/>
    </source>
</evidence>
<dbReference type="EMBL" id="BLXT01003294">
    <property type="protein sequence ID" value="GFO01452.1"/>
    <property type="molecule type" value="Genomic_DNA"/>
</dbReference>
<evidence type="ECO:0000313" key="2">
    <source>
        <dbReference type="Proteomes" id="UP000735302"/>
    </source>
</evidence>
<keyword evidence="2" id="KW-1185">Reference proteome</keyword>
<protein>
    <submittedName>
        <fullName evidence="1">Uncharacterized protein</fullName>
    </submittedName>
</protein>
<accession>A0AAV4A3L5</accession>